<reference evidence="7" key="1">
    <citation type="submission" date="2009-09" db="EMBL/GenBank/DDBJ databases">
        <title>The complete chromosome of Sebaldella termitidis ATCC 33386.</title>
        <authorList>
            <consortium name="US DOE Joint Genome Institute (JGI-PGF)"/>
            <person name="Lucas S."/>
            <person name="Copeland A."/>
            <person name="Lapidus A."/>
            <person name="Glavina del Rio T."/>
            <person name="Dalin E."/>
            <person name="Tice H."/>
            <person name="Bruce D."/>
            <person name="Goodwin L."/>
            <person name="Pitluck S."/>
            <person name="Kyrpides N."/>
            <person name="Mavromatis K."/>
            <person name="Ivanova N."/>
            <person name="Mikhailova N."/>
            <person name="Sims D."/>
            <person name="Meincke L."/>
            <person name="Brettin T."/>
            <person name="Detter J.C."/>
            <person name="Han C."/>
            <person name="Larimer F."/>
            <person name="Land M."/>
            <person name="Hauser L."/>
            <person name="Markowitz V."/>
            <person name="Cheng J.F."/>
            <person name="Hugenholtz P."/>
            <person name="Woyke T."/>
            <person name="Wu D."/>
            <person name="Eisen J.A."/>
        </authorList>
    </citation>
    <scope>NUCLEOTIDE SEQUENCE [LARGE SCALE GENOMIC DNA]</scope>
    <source>
        <strain evidence="7">ATCC 33386 / NCTC 11300</strain>
    </source>
</reference>
<dbReference type="InterPro" id="IPR003785">
    <property type="entry name" value="Creatininase/forma_Hydrolase"/>
</dbReference>
<dbReference type="Gene3D" id="3.40.50.10310">
    <property type="entry name" value="Creatininase"/>
    <property type="match status" value="1"/>
</dbReference>
<dbReference type="InterPro" id="IPR024087">
    <property type="entry name" value="Creatininase-like_sf"/>
</dbReference>
<sequence length="243" mass="27676">MKYQEQNSKEIKEIIEKVKVAILPLGAVEAHGPHLPLGTDNYLSEKIAEKLSENVECLVFPTLPYGQVWSLEEFPGSVSLSNETLINMLYEIGKSMYKNGFKIFGIINGHLGNGTAIKEAQRKLFSEFSDFKTFNFFYTGTDKVIQEVRETQKLHKNYFHADELETSYMLYLADEYVEMSKAINGNPDYPEYIDITPVRWTEFTDTAVMGDATLATKEKGKKIVDTAVKNMSDIIKKTLEEIK</sequence>
<dbReference type="Pfam" id="PF02633">
    <property type="entry name" value="Creatininase"/>
    <property type="match status" value="1"/>
</dbReference>
<reference evidence="6 7" key="2">
    <citation type="journal article" date="2010" name="Stand. Genomic Sci.">
        <title>Complete genome sequence of Sebaldella termitidis type strain (NCTC 11300).</title>
        <authorList>
            <person name="Harmon-Smith M."/>
            <person name="Celia L."/>
            <person name="Chertkov O."/>
            <person name="Lapidus A."/>
            <person name="Copeland A."/>
            <person name="Glavina Del Rio T."/>
            <person name="Nolan M."/>
            <person name="Lucas S."/>
            <person name="Tice H."/>
            <person name="Cheng J.F."/>
            <person name="Han C."/>
            <person name="Detter J.C."/>
            <person name="Bruce D."/>
            <person name="Goodwin L."/>
            <person name="Pitluck S."/>
            <person name="Pati A."/>
            <person name="Liolios K."/>
            <person name="Ivanova N."/>
            <person name="Mavromatis K."/>
            <person name="Mikhailova N."/>
            <person name="Chen A."/>
            <person name="Palaniappan K."/>
            <person name="Land M."/>
            <person name="Hauser L."/>
            <person name="Chang Y.J."/>
            <person name="Jeffries C.D."/>
            <person name="Brettin T."/>
            <person name="Goker M."/>
            <person name="Beck B."/>
            <person name="Bristow J."/>
            <person name="Eisen J.A."/>
            <person name="Markowitz V."/>
            <person name="Hugenholtz P."/>
            <person name="Kyrpides N.C."/>
            <person name="Klenk H.P."/>
            <person name="Chen F."/>
        </authorList>
    </citation>
    <scope>NUCLEOTIDE SEQUENCE [LARGE SCALE GENOMIC DNA]</scope>
    <source>
        <strain evidence="7">ATCC 33386 / NCTC 11300</strain>
    </source>
</reference>
<dbReference type="RefSeq" id="WP_012861934.1">
    <property type="nucleotide sequence ID" value="NC_013517.1"/>
</dbReference>
<evidence type="ECO:0000256" key="1">
    <source>
        <dbReference type="ARBA" id="ARBA00001947"/>
    </source>
</evidence>
<dbReference type="HOGENOM" id="CLU_055029_2_1_0"/>
<comment type="similarity">
    <text evidence="5">Belongs to the creatininase superfamily.</text>
</comment>
<dbReference type="GO" id="GO:0009231">
    <property type="term" value="P:riboflavin biosynthetic process"/>
    <property type="evidence" value="ECO:0007669"/>
    <property type="project" value="TreeGrafter"/>
</dbReference>
<evidence type="ECO:0000256" key="4">
    <source>
        <dbReference type="ARBA" id="ARBA00022833"/>
    </source>
</evidence>
<proteinExistence type="inferred from homology"/>
<dbReference type="GO" id="GO:0016811">
    <property type="term" value="F:hydrolase activity, acting on carbon-nitrogen (but not peptide) bonds, in linear amides"/>
    <property type="evidence" value="ECO:0007669"/>
    <property type="project" value="TreeGrafter"/>
</dbReference>
<dbReference type="PANTHER" id="PTHR35005">
    <property type="entry name" value="3-DEHYDRO-SCYLLO-INOSOSE HYDROLASE"/>
    <property type="match status" value="1"/>
</dbReference>
<keyword evidence="3" id="KW-0378">Hydrolase</keyword>
<evidence type="ECO:0000256" key="5">
    <source>
        <dbReference type="ARBA" id="ARBA00024029"/>
    </source>
</evidence>
<dbReference type="EMBL" id="CP001739">
    <property type="protein sequence ID" value="ACZ09340.1"/>
    <property type="molecule type" value="Genomic_DNA"/>
</dbReference>
<organism evidence="6 7">
    <name type="scientific">Sebaldella termitidis (strain ATCC 33386 / NCTC 11300)</name>
    <dbReference type="NCBI Taxonomy" id="526218"/>
    <lineage>
        <taxon>Bacteria</taxon>
        <taxon>Fusobacteriati</taxon>
        <taxon>Fusobacteriota</taxon>
        <taxon>Fusobacteriia</taxon>
        <taxon>Fusobacteriales</taxon>
        <taxon>Leptotrichiaceae</taxon>
        <taxon>Sebaldella</taxon>
    </lineage>
</organism>
<keyword evidence="2" id="KW-0479">Metal-binding</keyword>
<dbReference type="AlphaFoldDB" id="D1ALJ7"/>
<dbReference type="PANTHER" id="PTHR35005:SF1">
    <property type="entry name" value="2-AMINO-5-FORMYLAMINO-6-RIBOSYLAMINOPYRIMIDIN-4(3H)-ONE 5'-MONOPHOSPHATE DEFORMYLASE"/>
    <property type="match status" value="1"/>
</dbReference>
<dbReference type="SUPFAM" id="SSF102215">
    <property type="entry name" value="Creatininase"/>
    <property type="match status" value="1"/>
</dbReference>
<name>D1ALJ7_SEBTE</name>
<dbReference type="eggNOG" id="COG1402">
    <property type="taxonomic scope" value="Bacteria"/>
</dbReference>
<evidence type="ECO:0000313" key="7">
    <source>
        <dbReference type="Proteomes" id="UP000000845"/>
    </source>
</evidence>
<evidence type="ECO:0000256" key="3">
    <source>
        <dbReference type="ARBA" id="ARBA00022801"/>
    </source>
</evidence>
<keyword evidence="7" id="KW-1185">Reference proteome</keyword>
<evidence type="ECO:0000313" key="6">
    <source>
        <dbReference type="EMBL" id="ACZ09340.1"/>
    </source>
</evidence>
<comment type="cofactor">
    <cofactor evidence="1">
        <name>Zn(2+)</name>
        <dbReference type="ChEBI" id="CHEBI:29105"/>
    </cofactor>
</comment>
<evidence type="ECO:0000256" key="2">
    <source>
        <dbReference type="ARBA" id="ARBA00022723"/>
    </source>
</evidence>
<keyword evidence="4" id="KW-0862">Zinc</keyword>
<dbReference type="KEGG" id="str:Sterm_2487"/>
<accession>D1ALJ7</accession>
<dbReference type="Proteomes" id="UP000000845">
    <property type="component" value="Chromosome"/>
</dbReference>
<protein>
    <submittedName>
        <fullName evidence="6">Creatininase</fullName>
    </submittedName>
</protein>
<gene>
    <name evidence="6" type="ordered locus">Sterm_2487</name>
</gene>
<dbReference type="STRING" id="526218.Sterm_2487"/>
<dbReference type="GO" id="GO:0046872">
    <property type="term" value="F:metal ion binding"/>
    <property type="evidence" value="ECO:0007669"/>
    <property type="project" value="UniProtKB-KW"/>
</dbReference>